<dbReference type="OMA" id="MCKASQV"/>
<dbReference type="Proteomes" id="UP000001074">
    <property type="component" value="Unassembled WGS sequence"/>
</dbReference>
<dbReference type="GO" id="GO:0005634">
    <property type="term" value="C:nucleus"/>
    <property type="evidence" value="ECO:0007669"/>
    <property type="project" value="TreeGrafter"/>
</dbReference>
<reference evidence="3" key="3">
    <citation type="submission" date="2025-09" db="UniProtKB">
        <authorList>
            <consortium name="Ensembl"/>
        </authorList>
    </citation>
    <scope>IDENTIFICATION</scope>
</reference>
<accession>G1Q2T5</accession>
<dbReference type="InParanoid" id="G1Q2T5"/>
<dbReference type="eggNOG" id="KOG1865">
    <property type="taxonomic scope" value="Eukaryota"/>
</dbReference>
<evidence type="ECO:0000259" key="2">
    <source>
        <dbReference type="PROSITE" id="PS51379"/>
    </source>
</evidence>
<evidence type="ECO:0000313" key="3">
    <source>
        <dbReference type="Ensembl" id="ENSMLUP00000018018.1"/>
    </source>
</evidence>
<dbReference type="Pfam" id="PF00443">
    <property type="entry name" value="UCH"/>
    <property type="match status" value="1"/>
</dbReference>
<reference evidence="3" key="2">
    <citation type="submission" date="2025-08" db="UniProtKB">
        <authorList>
            <consortium name="Ensembl"/>
        </authorList>
    </citation>
    <scope>IDENTIFICATION</scope>
</reference>
<proteinExistence type="predicted"/>
<dbReference type="GO" id="GO:0005829">
    <property type="term" value="C:cytosol"/>
    <property type="evidence" value="ECO:0007669"/>
    <property type="project" value="TreeGrafter"/>
</dbReference>
<dbReference type="InterPro" id="IPR038765">
    <property type="entry name" value="Papain-like_cys_pep_sf"/>
</dbReference>
<evidence type="ECO:0000259" key="1">
    <source>
        <dbReference type="PROSITE" id="PS50235"/>
    </source>
</evidence>
<keyword evidence="4" id="KW-1185">Reference proteome</keyword>
<dbReference type="SUPFAM" id="SSF54001">
    <property type="entry name" value="Cysteine proteinases"/>
    <property type="match status" value="1"/>
</dbReference>
<dbReference type="HOGENOM" id="CLU_008279_10_0_1"/>
<dbReference type="PROSITE" id="PS51379">
    <property type="entry name" value="4FE4S_FER_2"/>
    <property type="match status" value="1"/>
</dbReference>
<dbReference type="EMBL" id="AAPE02054379">
    <property type="status" value="NOT_ANNOTATED_CDS"/>
    <property type="molecule type" value="Genomic_DNA"/>
</dbReference>
<evidence type="ECO:0000313" key="4">
    <source>
        <dbReference type="Proteomes" id="UP000001074"/>
    </source>
</evidence>
<feature type="domain" description="USP" evidence="1">
    <location>
        <begin position="6"/>
        <end position="305"/>
    </location>
</feature>
<dbReference type="AlphaFoldDB" id="G1Q2T5"/>
<dbReference type="GO" id="GO:0042981">
    <property type="term" value="P:regulation of apoptotic process"/>
    <property type="evidence" value="ECO:0007669"/>
    <property type="project" value="TreeGrafter"/>
</dbReference>
<dbReference type="PROSITE" id="PS50235">
    <property type="entry name" value="USP_3"/>
    <property type="match status" value="1"/>
</dbReference>
<dbReference type="InterPro" id="IPR028889">
    <property type="entry name" value="USP"/>
</dbReference>
<dbReference type="GO" id="GO:0004843">
    <property type="term" value="F:cysteine-type deubiquitinase activity"/>
    <property type="evidence" value="ECO:0007669"/>
    <property type="project" value="InterPro"/>
</dbReference>
<dbReference type="Gene3D" id="3.90.70.10">
    <property type="entry name" value="Cysteine proteinases"/>
    <property type="match status" value="1"/>
</dbReference>
<dbReference type="FunCoup" id="G1Q2T5">
    <property type="interactions" value="1"/>
</dbReference>
<name>G1Q2T5_MYOLU</name>
<dbReference type="GO" id="GO:0016579">
    <property type="term" value="P:protein deubiquitination"/>
    <property type="evidence" value="ECO:0007669"/>
    <property type="project" value="InterPro"/>
</dbReference>
<reference evidence="3 4" key="1">
    <citation type="journal article" date="2011" name="Nature">
        <title>A high-resolution map of human evolutionary constraint using 29 mammals.</title>
        <authorList>
            <person name="Lindblad-Toh K."/>
            <person name="Garber M."/>
            <person name="Zuk O."/>
            <person name="Lin M.F."/>
            <person name="Parker B.J."/>
            <person name="Washietl S."/>
            <person name="Kheradpour P."/>
            <person name="Ernst J."/>
            <person name="Jordan G."/>
            <person name="Mauceli E."/>
            <person name="Ward L.D."/>
            <person name="Lowe C.B."/>
            <person name="Holloway A.K."/>
            <person name="Clamp M."/>
            <person name="Gnerre S."/>
            <person name="Alfoldi J."/>
            <person name="Beal K."/>
            <person name="Chang J."/>
            <person name="Clawson H."/>
            <person name="Cuff J."/>
            <person name="Di Palma F."/>
            <person name="Fitzgerald S."/>
            <person name="Flicek P."/>
            <person name="Guttman M."/>
            <person name="Hubisz M.J."/>
            <person name="Jaffe D.B."/>
            <person name="Jungreis I."/>
            <person name="Kent W.J."/>
            <person name="Kostka D."/>
            <person name="Lara M."/>
            <person name="Martins A.L."/>
            <person name="Massingham T."/>
            <person name="Moltke I."/>
            <person name="Raney B.J."/>
            <person name="Rasmussen M.D."/>
            <person name="Robinson J."/>
            <person name="Stark A."/>
            <person name="Vilella A.J."/>
            <person name="Wen J."/>
            <person name="Xie X."/>
            <person name="Zody M.C."/>
            <person name="Baldwin J."/>
            <person name="Bloom T."/>
            <person name="Chin C.W."/>
            <person name="Heiman D."/>
            <person name="Nicol R."/>
            <person name="Nusbaum C."/>
            <person name="Young S."/>
            <person name="Wilkinson J."/>
            <person name="Worley K.C."/>
            <person name="Kovar C.L."/>
            <person name="Muzny D.M."/>
            <person name="Gibbs R.A."/>
            <person name="Cree A."/>
            <person name="Dihn H.H."/>
            <person name="Fowler G."/>
            <person name="Jhangiani S."/>
            <person name="Joshi V."/>
            <person name="Lee S."/>
            <person name="Lewis L.R."/>
            <person name="Nazareth L.V."/>
            <person name="Okwuonu G."/>
            <person name="Santibanez J."/>
            <person name="Warren W.C."/>
            <person name="Mardis E.R."/>
            <person name="Weinstock G.M."/>
            <person name="Wilson R.K."/>
            <person name="Delehaunty K."/>
            <person name="Dooling D."/>
            <person name="Fronik C."/>
            <person name="Fulton L."/>
            <person name="Fulton B."/>
            <person name="Graves T."/>
            <person name="Minx P."/>
            <person name="Sodergren E."/>
            <person name="Birney E."/>
            <person name="Margulies E.H."/>
            <person name="Herrero J."/>
            <person name="Green E.D."/>
            <person name="Haussler D."/>
            <person name="Siepel A."/>
            <person name="Goldman N."/>
            <person name="Pollard K.S."/>
            <person name="Pedersen J.S."/>
            <person name="Lander E.S."/>
            <person name="Kellis M."/>
        </authorList>
    </citation>
    <scope>NUCLEOTIDE SEQUENCE [LARGE SCALE GENOMIC DNA]</scope>
</reference>
<protein>
    <recommendedName>
        <fullName evidence="5">USP domain-containing protein</fullName>
    </recommendedName>
</protein>
<dbReference type="PANTHER" id="PTHR24006">
    <property type="entry name" value="UBIQUITIN CARBOXYL-TERMINAL HYDROLASE"/>
    <property type="match status" value="1"/>
</dbReference>
<dbReference type="GeneTree" id="ENSGT00940000162665"/>
<organism evidence="3 4">
    <name type="scientific">Myotis lucifugus</name>
    <name type="common">Little brown bat</name>
    <dbReference type="NCBI Taxonomy" id="59463"/>
    <lineage>
        <taxon>Eukaryota</taxon>
        <taxon>Metazoa</taxon>
        <taxon>Chordata</taxon>
        <taxon>Craniata</taxon>
        <taxon>Vertebrata</taxon>
        <taxon>Euteleostomi</taxon>
        <taxon>Mammalia</taxon>
        <taxon>Eutheria</taxon>
        <taxon>Laurasiatheria</taxon>
        <taxon>Chiroptera</taxon>
        <taxon>Yangochiroptera</taxon>
        <taxon>Vespertilionidae</taxon>
        <taxon>Myotis</taxon>
    </lineage>
</organism>
<dbReference type="InterPro" id="IPR001394">
    <property type="entry name" value="Peptidase_C19_UCH"/>
</dbReference>
<dbReference type="InterPro" id="IPR017896">
    <property type="entry name" value="4Fe4S_Fe-S-bd"/>
</dbReference>
<dbReference type="STRING" id="59463.ENSMLUP00000018018"/>
<dbReference type="FunFam" id="3.90.70.10:FF:000119">
    <property type="entry name" value="Ubiquitin specific peptidase 36"/>
    <property type="match status" value="1"/>
</dbReference>
<sequence>PRAVGAGLQNLSNTCYADSALQCLSYTPPLAHYLLSGRHSGACSGQRASCTLCALQAHVTRALLCPGDVIVPKGKLLPGFRDQQEDTHEFLLFTLDALQQACFRKKQPLPTPPPPLPPPPLGRPSQEDATLIHRVFGGHWRSQIQCFRCHGVSDTLDPYLDIGLDIQVAQSVTQALNLLVRPELLDPADCYQCGACLRKVPATNMLRLHAAPRVLMLVLKRFLAPADSKVERDVRYPKRLDLRPLLYRLYAVLVHAGRTCHSGHYFCYVRATGGPWFKMDNAQVTTCDASVALSQCAYVLFYIQTSEL</sequence>
<feature type="domain" description="4Fe-4S ferredoxin-type" evidence="2">
    <location>
        <begin position="180"/>
        <end position="211"/>
    </location>
</feature>
<dbReference type="InterPro" id="IPR050164">
    <property type="entry name" value="Peptidase_C19"/>
</dbReference>
<evidence type="ECO:0008006" key="5">
    <source>
        <dbReference type="Google" id="ProtNLM"/>
    </source>
</evidence>
<dbReference type="InterPro" id="IPR018200">
    <property type="entry name" value="USP_CS"/>
</dbReference>
<dbReference type="PANTHER" id="PTHR24006:SF651">
    <property type="entry name" value="INACTIVE UBIQUITIN CARBOXYL-TERMINAL HYDROLASE 17-LIKE PROTEIN 4-RELATED"/>
    <property type="match status" value="1"/>
</dbReference>
<dbReference type="Ensembl" id="ENSMLUT00000023060.1">
    <property type="protein sequence ID" value="ENSMLUP00000018018.1"/>
    <property type="gene ID" value="ENSMLUG00000023447.1"/>
</dbReference>
<dbReference type="PROSITE" id="PS00973">
    <property type="entry name" value="USP_2"/>
    <property type="match status" value="1"/>
</dbReference>